<feature type="active site" description="Charge relay system" evidence="5">
    <location>
        <position position="96"/>
    </location>
</feature>
<evidence type="ECO:0000256" key="5">
    <source>
        <dbReference type="PROSITE-ProRule" id="PRU01240"/>
    </source>
</evidence>
<evidence type="ECO:0000256" key="8">
    <source>
        <dbReference type="SAM" id="SignalP"/>
    </source>
</evidence>
<dbReference type="PANTHER" id="PTHR43806:SF11">
    <property type="entry name" value="CEREVISIN-RELATED"/>
    <property type="match status" value="1"/>
</dbReference>
<evidence type="ECO:0000256" key="6">
    <source>
        <dbReference type="SAM" id="MobiDB-lite"/>
    </source>
</evidence>
<keyword evidence="4 5" id="KW-0720">Serine protease</keyword>
<dbReference type="InterPro" id="IPR050131">
    <property type="entry name" value="Peptidase_S8_subtilisin-like"/>
</dbReference>
<dbReference type="InterPro" id="IPR022398">
    <property type="entry name" value="Peptidase_S8_His-AS"/>
</dbReference>
<evidence type="ECO:0000256" key="4">
    <source>
        <dbReference type="ARBA" id="ARBA00022825"/>
    </source>
</evidence>
<dbReference type="PRINTS" id="PR00723">
    <property type="entry name" value="SUBTILISIN"/>
</dbReference>
<dbReference type="PROSITE" id="PS00136">
    <property type="entry name" value="SUBTILASE_ASP"/>
    <property type="match status" value="1"/>
</dbReference>
<gene>
    <name evidence="10" type="ORF">ACFO3F_01685</name>
</gene>
<feature type="chain" id="PRO_5046359794" evidence="8">
    <location>
        <begin position="26"/>
        <end position="454"/>
    </location>
</feature>
<evidence type="ECO:0000259" key="9">
    <source>
        <dbReference type="Pfam" id="PF00082"/>
    </source>
</evidence>
<evidence type="ECO:0000256" key="3">
    <source>
        <dbReference type="ARBA" id="ARBA00022801"/>
    </source>
</evidence>
<evidence type="ECO:0000256" key="2">
    <source>
        <dbReference type="ARBA" id="ARBA00022670"/>
    </source>
</evidence>
<feature type="transmembrane region" description="Helical" evidence="7">
    <location>
        <begin position="422"/>
        <end position="441"/>
    </location>
</feature>
<reference evidence="11" key="1">
    <citation type="journal article" date="2019" name="Int. J. Syst. Evol. Microbiol.">
        <title>The Global Catalogue of Microorganisms (GCM) 10K type strain sequencing project: providing services to taxonomists for standard genome sequencing and annotation.</title>
        <authorList>
            <consortium name="The Broad Institute Genomics Platform"/>
            <consortium name="The Broad Institute Genome Sequencing Center for Infectious Disease"/>
            <person name="Wu L."/>
            <person name="Ma J."/>
        </authorList>
    </citation>
    <scope>NUCLEOTIDE SEQUENCE [LARGE SCALE GENOMIC DNA]</scope>
    <source>
        <strain evidence="11">JCM 3369</strain>
    </source>
</reference>
<keyword evidence="11" id="KW-1185">Reference proteome</keyword>
<keyword evidence="2 5" id="KW-0645">Protease</keyword>
<name>A0ABV9D7P8_9MICO</name>
<dbReference type="Gene3D" id="3.40.50.200">
    <property type="entry name" value="Peptidase S8/S53 domain"/>
    <property type="match status" value="1"/>
</dbReference>
<dbReference type="Pfam" id="PF00082">
    <property type="entry name" value="Peptidase_S8"/>
    <property type="match status" value="1"/>
</dbReference>
<evidence type="ECO:0000313" key="11">
    <source>
        <dbReference type="Proteomes" id="UP001595955"/>
    </source>
</evidence>
<evidence type="ECO:0000256" key="1">
    <source>
        <dbReference type="ARBA" id="ARBA00011073"/>
    </source>
</evidence>
<dbReference type="InterPro" id="IPR000209">
    <property type="entry name" value="Peptidase_S8/S53_dom"/>
</dbReference>
<sequence>MRRTARRLGAAAAALGVLLPLAGLAGTPATPATAGVPVPTAARPAVDAVGDADSSQTCDQEGGYAISSRPVALDGYDASRLWSRAAGRGVRVAVVDSGINVANPHFTTEGPTGPAYEAGTSLLPASLAEEYVNAYDPRGWADPSGHGTAVAGIIAARPVEDSTSEVVGLAPYATIVPVQVFGAVVETSEDSVDLLPDTGRLAAGIRWAADAGVQVIAVSMSVLDPDPRLAEAVAYAVGKGILVVASAGSFETAAEGDPGGVHYPAGFPGVLGVTAVDVFGQPSARNFTGEHVDVAAPGQQVATAYRGLLDCYLGEEPAPSYAVPYVAATAALLAEEFPDEGAEMWAHRIMMSAERPQQAVRDDAVGWGALAPYDALTMTVDPDRPGPAVPGHPPVKDVSEATAPPVASPPVDPWAPARDSGLLLAVGGVALVAVLAMVRTLGRGTHRGRIEVPG</sequence>
<accession>A0ABV9D7P8</accession>
<keyword evidence="7" id="KW-0812">Transmembrane</keyword>
<dbReference type="PROSITE" id="PS51892">
    <property type="entry name" value="SUBTILASE"/>
    <property type="match status" value="1"/>
</dbReference>
<dbReference type="EMBL" id="JBHSGF010000001">
    <property type="protein sequence ID" value="MFC4553948.1"/>
    <property type="molecule type" value="Genomic_DNA"/>
</dbReference>
<feature type="active site" description="Charge relay system" evidence="5">
    <location>
        <position position="146"/>
    </location>
</feature>
<evidence type="ECO:0000256" key="7">
    <source>
        <dbReference type="SAM" id="Phobius"/>
    </source>
</evidence>
<dbReference type="Proteomes" id="UP001595955">
    <property type="component" value="Unassembled WGS sequence"/>
</dbReference>
<proteinExistence type="inferred from homology"/>
<keyword evidence="3 5" id="KW-0378">Hydrolase</keyword>
<comment type="caution">
    <text evidence="10">The sequence shown here is derived from an EMBL/GenBank/DDBJ whole genome shotgun (WGS) entry which is preliminary data.</text>
</comment>
<keyword evidence="7" id="KW-0472">Membrane</keyword>
<feature type="signal peptide" evidence="8">
    <location>
        <begin position="1"/>
        <end position="25"/>
    </location>
</feature>
<keyword evidence="8" id="KW-0732">Signal</keyword>
<dbReference type="RefSeq" id="WP_122823169.1">
    <property type="nucleotide sequence ID" value="NZ_CP033325.1"/>
</dbReference>
<comment type="similarity">
    <text evidence="1 5">Belongs to the peptidase S8 family.</text>
</comment>
<dbReference type="InterPro" id="IPR036852">
    <property type="entry name" value="Peptidase_S8/S53_dom_sf"/>
</dbReference>
<feature type="region of interest" description="Disordered" evidence="6">
    <location>
        <begin position="383"/>
        <end position="409"/>
    </location>
</feature>
<dbReference type="PANTHER" id="PTHR43806">
    <property type="entry name" value="PEPTIDASE S8"/>
    <property type="match status" value="1"/>
</dbReference>
<dbReference type="InterPro" id="IPR015500">
    <property type="entry name" value="Peptidase_S8_subtilisin-rel"/>
</dbReference>
<dbReference type="SUPFAM" id="SSF52743">
    <property type="entry name" value="Subtilisin-like"/>
    <property type="match status" value="1"/>
</dbReference>
<keyword evidence="7" id="KW-1133">Transmembrane helix</keyword>
<feature type="active site" description="Charge relay system" evidence="5">
    <location>
        <position position="320"/>
    </location>
</feature>
<protein>
    <submittedName>
        <fullName evidence="10">S8 family serine peptidase</fullName>
    </submittedName>
</protein>
<feature type="domain" description="Peptidase S8/S53" evidence="9">
    <location>
        <begin position="87"/>
        <end position="368"/>
    </location>
</feature>
<organism evidence="10 11">
    <name type="scientific">Georgenia faecalis</name>
    <dbReference type="NCBI Taxonomy" id="2483799"/>
    <lineage>
        <taxon>Bacteria</taxon>
        <taxon>Bacillati</taxon>
        <taxon>Actinomycetota</taxon>
        <taxon>Actinomycetes</taxon>
        <taxon>Micrococcales</taxon>
        <taxon>Bogoriellaceae</taxon>
        <taxon>Georgenia</taxon>
    </lineage>
</organism>
<dbReference type="InterPro" id="IPR023827">
    <property type="entry name" value="Peptidase_S8_Asp-AS"/>
</dbReference>
<dbReference type="PROSITE" id="PS00137">
    <property type="entry name" value="SUBTILASE_HIS"/>
    <property type="match status" value="1"/>
</dbReference>
<evidence type="ECO:0000313" key="10">
    <source>
        <dbReference type="EMBL" id="MFC4553948.1"/>
    </source>
</evidence>